<proteinExistence type="predicted"/>
<feature type="domain" description="N-acetylmuramoyl-L-alanine amidase" evidence="2">
    <location>
        <begin position="13"/>
        <end position="149"/>
    </location>
</feature>
<dbReference type="InterPro" id="IPR002477">
    <property type="entry name" value="Peptidoglycan-bd-like"/>
</dbReference>
<evidence type="ECO:0000256" key="1">
    <source>
        <dbReference type="SAM" id="MobiDB-lite"/>
    </source>
</evidence>
<dbReference type="InterPro" id="IPR036505">
    <property type="entry name" value="Amidase/PGRP_sf"/>
</dbReference>
<dbReference type="Pfam" id="PF01510">
    <property type="entry name" value="Amidase_2"/>
    <property type="match status" value="1"/>
</dbReference>
<accession>A0A4R4FDB0</accession>
<dbReference type="EMBL" id="SMMX01000009">
    <property type="protein sequence ID" value="TDA21311.1"/>
    <property type="molecule type" value="Genomic_DNA"/>
</dbReference>
<keyword evidence="4" id="KW-1185">Reference proteome</keyword>
<sequence length="294" mass="31540">MSNSSLVNYTRISPNRTSPRQDKIRKITIHHMAGNLSVEACGNVFAPSSRQASSNYGIDSSGRVGMYVEEKDRSWCSSSRANDSQAVTIEVADDAIGNGWHSSDAAMKKLVELCADICQRNGIKKLNYTGNTSGNLTMHKWFANTDCPGAYLEGKFLWIAEQVNKLLSGGSYTPPTNTAPAPSKPSKPPATGGNAWVRRLQTECNAQGFSHQTVDGIAGPNTLAGCPQLGRTSRGNITALLQERLNTLGYNCGAVDGINGVKTQAAIKAFQRAHNLVADGIVRPKTWSKLLGLS</sequence>
<dbReference type="GO" id="GO:0009253">
    <property type="term" value="P:peptidoglycan catabolic process"/>
    <property type="evidence" value="ECO:0007669"/>
    <property type="project" value="InterPro"/>
</dbReference>
<evidence type="ECO:0000313" key="3">
    <source>
        <dbReference type="EMBL" id="TDA21311.1"/>
    </source>
</evidence>
<comment type="caution">
    <text evidence="3">The sequence shown here is derived from an EMBL/GenBank/DDBJ whole genome shotgun (WGS) entry which is preliminary data.</text>
</comment>
<protein>
    <submittedName>
        <fullName evidence="3">N-acetylmuramoyl-L-alanine amidase</fullName>
    </submittedName>
</protein>
<dbReference type="AlphaFoldDB" id="A0A4R4FDB0"/>
<feature type="compositionally biased region" description="Polar residues" evidence="1">
    <location>
        <begin position="1"/>
        <end position="18"/>
    </location>
</feature>
<reference evidence="3 4" key="1">
    <citation type="journal article" date="2016" name="Nat. Microbiol.">
        <title>The Mouse Intestinal Bacterial Collection (miBC) provides host-specific insight into cultured diversity and functional potential of the gut microbiota.</title>
        <authorList>
            <person name="Lagkouvardos I."/>
            <person name="Pukall R."/>
            <person name="Abt B."/>
            <person name="Foesel B.U."/>
            <person name="Meier-Kolthoff J.P."/>
            <person name="Kumar N."/>
            <person name="Bresciani A."/>
            <person name="Martinez I."/>
            <person name="Just S."/>
            <person name="Ziegler C."/>
            <person name="Brugiroux S."/>
            <person name="Garzetti D."/>
            <person name="Wenning M."/>
            <person name="Bui T.P."/>
            <person name="Wang J."/>
            <person name="Hugenholtz F."/>
            <person name="Plugge C.M."/>
            <person name="Peterson D.A."/>
            <person name="Hornef M.W."/>
            <person name="Baines J.F."/>
            <person name="Smidt H."/>
            <person name="Walter J."/>
            <person name="Kristiansen K."/>
            <person name="Nielsen H.B."/>
            <person name="Haller D."/>
            <person name="Overmann J."/>
            <person name="Stecher B."/>
            <person name="Clavel T."/>
        </authorList>
    </citation>
    <scope>NUCLEOTIDE SEQUENCE [LARGE SCALE GENOMIC DNA]</scope>
    <source>
        <strain evidence="3 4">DSM 28560</strain>
    </source>
</reference>
<dbReference type="CDD" id="cd06583">
    <property type="entry name" value="PGRP"/>
    <property type="match status" value="1"/>
</dbReference>
<dbReference type="GO" id="GO:0008745">
    <property type="term" value="F:N-acetylmuramoyl-L-alanine amidase activity"/>
    <property type="evidence" value="ECO:0007669"/>
    <property type="project" value="InterPro"/>
</dbReference>
<name>A0A4R4FDB0_9FIRM</name>
<dbReference type="Proteomes" id="UP000295710">
    <property type="component" value="Unassembled WGS sequence"/>
</dbReference>
<dbReference type="Gene3D" id="3.40.80.10">
    <property type="entry name" value="Peptidoglycan recognition protein-like"/>
    <property type="match status" value="1"/>
</dbReference>
<dbReference type="InterPro" id="IPR002502">
    <property type="entry name" value="Amidase_domain"/>
</dbReference>
<dbReference type="InterPro" id="IPR036366">
    <property type="entry name" value="PGBDSf"/>
</dbReference>
<organism evidence="3 4">
    <name type="scientific">Extibacter muris</name>
    <dbReference type="NCBI Taxonomy" id="1796622"/>
    <lineage>
        <taxon>Bacteria</taxon>
        <taxon>Bacillati</taxon>
        <taxon>Bacillota</taxon>
        <taxon>Clostridia</taxon>
        <taxon>Lachnospirales</taxon>
        <taxon>Lachnospiraceae</taxon>
        <taxon>Extibacter</taxon>
    </lineage>
</organism>
<dbReference type="RefSeq" id="WP_132278139.1">
    <property type="nucleotide sequence ID" value="NZ_JAOBST010000026.1"/>
</dbReference>
<dbReference type="SUPFAM" id="SSF55846">
    <property type="entry name" value="N-acetylmuramoyl-L-alanine amidase-like"/>
    <property type="match status" value="1"/>
</dbReference>
<dbReference type="SMART" id="SM00644">
    <property type="entry name" value="Ami_2"/>
    <property type="match status" value="1"/>
</dbReference>
<dbReference type="InterPro" id="IPR036365">
    <property type="entry name" value="PGBD-like_sf"/>
</dbReference>
<evidence type="ECO:0000259" key="2">
    <source>
        <dbReference type="SMART" id="SM00644"/>
    </source>
</evidence>
<feature type="region of interest" description="Disordered" evidence="1">
    <location>
        <begin position="171"/>
        <end position="193"/>
    </location>
</feature>
<dbReference type="Pfam" id="PF01471">
    <property type="entry name" value="PG_binding_1"/>
    <property type="match status" value="1"/>
</dbReference>
<feature type="region of interest" description="Disordered" evidence="1">
    <location>
        <begin position="1"/>
        <end position="21"/>
    </location>
</feature>
<evidence type="ECO:0000313" key="4">
    <source>
        <dbReference type="Proteomes" id="UP000295710"/>
    </source>
</evidence>
<gene>
    <name evidence="3" type="ORF">E1963_11580</name>
</gene>
<dbReference type="Gene3D" id="1.10.101.10">
    <property type="entry name" value="PGBD-like superfamily/PGBD"/>
    <property type="match status" value="1"/>
</dbReference>
<dbReference type="SUPFAM" id="SSF47090">
    <property type="entry name" value="PGBD-like"/>
    <property type="match status" value="1"/>
</dbReference>